<evidence type="ECO:0000256" key="1">
    <source>
        <dbReference type="SAM" id="MobiDB-lite"/>
    </source>
</evidence>
<sequence length="113" mass="10767">MFLVFLVILKNQPGVHSSPSGVSGSVSGNLTSGGSPGIGRSSSYSPSAGVSAAEVTLPGALLLAAGAAGAAAWAATAGVPSPVTTASATTVVNLALLILMAFSPRSRSRGGSG</sequence>
<accession>A0ABC8BVI3</accession>
<evidence type="ECO:0000313" key="3">
    <source>
        <dbReference type="Proteomes" id="UP000192251"/>
    </source>
</evidence>
<organism evidence="2 3">
    <name type="scientific">Kitasatospora albolonga</name>
    <dbReference type="NCBI Taxonomy" id="68173"/>
    <lineage>
        <taxon>Bacteria</taxon>
        <taxon>Bacillati</taxon>
        <taxon>Actinomycetota</taxon>
        <taxon>Actinomycetes</taxon>
        <taxon>Kitasatosporales</taxon>
        <taxon>Streptomycetaceae</taxon>
        <taxon>Kitasatospora</taxon>
    </lineage>
</organism>
<name>A0ABC8BVI3_9ACTN</name>
<dbReference type="KEGG" id="kab:B7C62_21065"/>
<evidence type="ECO:0000313" key="2">
    <source>
        <dbReference type="EMBL" id="ARF74444.1"/>
    </source>
</evidence>
<proteinExistence type="predicted"/>
<gene>
    <name evidence="2" type="ORF">B7C62_21065</name>
</gene>
<protein>
    <submittedName>
        <fullName evidence="2">Uncharacterized protein</fullName>
    </submittedName>
</protein>
<dbReference type="AlphaFoldDB" id="A0ABC8BVI3"/>
<feature type="region of interest" description="Disordered" evidence="1">
    <location>
        <begin position="15"/>
        <end position="47"/>
    </location>
</feature>
<dbReference type="Proteomes" id="UP000192251">
    <property type="component" value="Chromosome"/>
</dbReference>
<keyword evidence="3" id="KW-1185">Reference proteome</keyword>
<dbReference type="EMBL" id="CP020563">
    <property type="protein sequence ID" value="ARF74444.1"/>
    <property type="molecule type" value="Genomic_DNA"/>
</dbReference>
<reference evidence="2 3" key="1">
    <citation type="submission" date="2017-04" db="EMBL/GenBank/DDBJ databases">
        <title>The complete genome sequence of Streptomyces albolongus YIM 101047, the producer of novel bafilomycins and novel odoriferous sesquiterpenoids.</title>
        <authorList>
            <person name="Yin M."/>
            <person name="Jiang Y."/>
        </authorList>
    </citation>
    <scope>NUCLEOTIDE SEQUENCE [LARGE SCALE GENOMIC DNA]</scope>
    <source>
        <strain evidence="2 3">YIM 101047</strain>
    </source>
</reference>